<feature type="compositionally biased region" description="Basic and acidic residues" evidence="1">
    <location>
        <begin position="46"/>
        <end position="61"/>
    </location>
</feature>
<dbReference type="AlphaFoldDB" id="A0A3P4B3X3"/>
<keyword evidence="3" id="KW-1185">Reference proteome</keyword>
<feature type="region of interest" description="Disordered" evidence="1">
    <location>
        <begin position="1"/>
        <end position="92"/>
    </location>
</feature>
<feature type="compositionally biased region" description="Basic and acidic residues" evidence="1">
    <location>
        <begin position="75"/>
        <end position="92"/>
    </location>
</feature>
<organism evidence="2 3">
    <name type="scientific">Pigmentiphaga humi</name>
    <dbReference type="NCBI Taxonomy" id="2478468"/>
    <lineage>
        <taxon>Bacteria</taxon>
        <taxon>Pseudomonadati</taxon>
        <taxon>Pseudomonadota</taxon>
        <taxon>Betaproteobacteria</taxon>
        <taxon>Burkholderiales</taxon>
        <taxon>Alcaligenaceae</taxon>
        <taxon>Pigmentiphaga</taxon>
    </lineage>
</organism>
<proteinExistence type="predicted"/>
<dbReference type="RefSeq" id="WP_124079358.1">
    <property type="nucleotide sequence ID" value="NZ_UWPJ01000016.1"/>
</dbReference>
<protein>
    <recommendedName>
        <fullName evidence="4">MatE family transporter</fullName>
    </recommendedName>
</protein>
<evidence type="ECO:0008006" key="4">
    <source>
        <dbReference type="Google" id="ProtNLM"/>
    </source>
</evidence>
<name>A0A3P4B3X3_9BURK</name>
<sequence>MESTLQDTHPVPETPRDNGLGPSDTSDSGSDLAGLPPDPAGTDASHTGERASVDPDDETRTGSDVLPDEVVDEESAVRSHPGDDEDDATRPR</sequence>
<dbReference type="Proteomes" id="UP000277294">
    <property type="component" value="Unassembled WGS sequence"/>
</dbReference>
<evidence type="ECO:0000313" key="2">
    <source>
        <dbReference type="EMBL" id="VCU69845.1"/>
    </source>
</evidence>
<evidence type="ECO:0000313" key="3">
    <source>
        <dbReference type="Proteomes" id="UP000277294"/>
    </source>
</evidence>
<reference evidence="2 3" key="1">
    <citation type="submission" date="2018-10" db="EMBL/GenBank/DDBJ databases">
        <authorList>
            <person name="Criscuolo A."/>
        </authorList>
    </citation>
    <scope>NUCLEOTIDE SEQUENCE [LARGE SCALE GENOMIC DNA]</scope>
    <source>
        <strain evidence="2">DnA1</strain>
    </source>
</reference>
<gene>
    <name evidence="2" type="ORF">PIGHUM_01910</name>
</gene>
<evidence type="ECO:0000256" key="1">
    <source>
        <dbReference type="SAM" id="MobiDB-lite"/>
    </source>
</evidence>
<dbReference type="EMBL" id="UWPJ01000016">
    <property type="protein sequence ID" value="VCU69845.1"/>
    <property type="molecule type" value="Genomic_DNA"/>
</dbReference>
<dbReference type="OrthoDB" id="8686837at2"/>
<accession>A0A3P4B3X3</accession>